<evidence type="ECO:0000256" key="1">
    <source>
        <dbReference type="ARBA" id="ARBA00010886"/>
    </source>
</evidence>
<evidence type="ECO:0000256" key="7">
    <source>
        <dbReference type="ARBA" id="ARBA00022840"/>
    </source>
</evidence>
<comment type="catalytic activity">
    <reaction evidence="9">
        <text>L-seryl-[protein] + ATP = O-phospho-L-seryl-[protein] + ADP + H(+)</text>
        <dbReference type="Rhea" id="RHEA:17989"/>
        <dbReference type="Rhea" id="RHEA-COMP:9863"/>
        <dbReference type="Rhea" id="RHEA-COMP:11604"/>
        <dbReference type="ChEBI" id="CHEBI:15378"/>
        <dbReference type="ChEBI" id="CHEBI:29999"/>
        <dbReference type="ChEBI" id="CHEBI:30616"/>
        <dbReference type="ChEBI" id="CHEBI:83421"/>
        <dbReference type="ChEBI" id="CHEBI:456216"/>
        <dbReference type="EC" id="2.7.11.1"/>
    </reaction>
</comment>
<dbReference type="EC" id="2.7.11.1" evidence="2"/>
<dbReference type="Gene3D" id="1.25.10.10">
    <property type="entry name" value="Leucine-rich Repeat Variant"/>
    <property type="match status" value="1"/>
</dbReference>
<evidence type="ECO:0000256" key="11">
    <source>
        <dbReference type="SAM" id="MobiDB-lite"/>
    </source>
</evidence>
<dbReference type="InterPro" id="IPR011989">
    <property type="entry name" value="ARM-like"/>
</dbReference>
<dbReference type="InterPro" id="IPR011009">
    <property type="entry name" value="Kinase-like_dom_sf"/>
</dbReference>
<dbReference type="PROSITE" id="PS00107">
    <property type="entry name" value="PROTEIN_KINASE_ATP"/>
    <property type="match status" value="1"/>
</dbReference>
<evidence type="ECO:0000256" key="8">
    <source>
        <dbReference type="ARBA" id="ARBA00047899"/>
    </source>
</evidence>
<dbReference type="PROSITE" id="PS50011">
    <property type="entry name" value="PROTEIN_KINASE_DOM"/>
    <property type="match status" value="1"/>
</dbReference>
<feature type="binding site" evidence="10">
    <location>
        <position position="488"/>
    </location>
    <ligand>
        <name>ATP</name>
        <dbReference type="ChEBI" id="CHEBI:30616"/>
    </ligand>
</feature>
<dbReference type="PANTHER" id="PTHR43671:SF98">
    <property type="entry name" value="SERINE_THREONINE-PROTEIN KINASE NEK11"/>
    <property type="match status" value="1"/>
</dbReference>
<organism evidence="13 14">
    <name type="scientific">Volvox africanus</name>
    <dbReference type="NCBI Taxonomy" id="51714"/>
    <lineage>
        <taxon>Eukaryota</taxon>
        <taxon>Viridiplantae</taxon>
        <taxon>Chlorophyta</taxon>
        <taxon>core chlorophytes</taxon>
        <taxon>Chlorophyceae</taxon>
        <taxon>CS clade</taxon>
        <taxon>Chlamydomonadales</taxon>
        <taxon>Volvocaceae</taxon>
        <taxon>Volvox</taxon>
    </lineage>
</organism>
<reference evidence="13 14" key="1">
    <citation type="journal article" date="2023" name="IScience">
        <title>Expanded male sex-determining region conserved during the evolution of homothallism in the green alga Volvox.</title>
        <authorList>
            <person name="Yamamoto K."/>
            <person name="Matsuzaki R."/>
            <person name="Mahakham W."/>
            <person name="Heman W."/>
            <person name="Sekimoto H."/>
            <person name="Kawachi M."/>
            <person name="Minakuchi Y."/>
            <person name="Toyoda A."/>
            <person name="Nozaki H."/>
        </authorList>
    </citation>
    <scope>NUCLEOTIDE SEQUENCE [LARGE SCALE GENOMIC DNA]</scope>
    <source>
        <strain evidence="13 14">NIES-4468</strain>
    </source>
</reference>
<evidence type="ECO:0000259" key="12">
    <source>
        <dbReference type="PROSITE" id="PS50011"/>
    </source>
</evidence>
<name>A0ABQ5SQ93_9CHLO</name>
<feature type="compositionally biased region" description="Low complexity" evidence="11">
    <location>
        <begin position="872"/>
        <end position="881"/>
    </location>
</feature>
<comment type="similarity">
    <text evidence="1">Belongs to the protein kinase superfamily. NEK Ser/Thr protein kinase family. NIMA subfamily.</text>
</comment>
<keyword evidence="3" id="KW-0723">Serine/threonine-protein kinase</keyword>
<comment type="catalytic activity">
    <reaction evidence="8">
        <text>L-threonyl-[protein] + ATP = O-phospho-L-threonyl-[protein] + ADP + H(+)</text>
        <dbReference type="Rhea" id="RHEA:46608"/>
        <dbReference type="Rhea" id="RHEA-COMP:11060"/>
        <dbReference type="Rhea" id="RHEA-COMP:11605"/>
        <dbReference type="ChEBI" id="CHEBI:15378"/>
        <dbReference type="ChEBI" id="CHEBI:30013"/>
        <dbReference type="ChEBI" id="CHEBI:30616"/>
        <dbReference type="ChEBI" id="CHEBI:61977"/>
        <dbReference type="ChEBI" id="CHEBI:456216"/>
        <dbReference type="EC" id="2.7.11.1"/>
    </reaction>
</comment>
<accession>A0ABQ5SQ93</accession>
<dbReference type="SUPFAM" id="SSF56112">
    <property type="entry name" value="Protein kinase-like (PK-like)"/>
    <property type="match status" value="1"/>
</dbReference>
<evidence type="ECO:0000313" key="13">
    <source>
        <dbReference type="EMBL" id="GLI71554.1"/>
    </source>
</evidence>
<evidence type="ECO:0000256" key="10">
    <source>
        <dbReference type="PROSITE-ProRule" id="PRU10141"/>
    </source>
</evidence>
<protein>
    <recommendedName>
        <fullName evidence="2">non-specific serine/threonine protein kinase</fullName>
        <ecNumber evidence="2">2.7.11.1</ecNumber>
    </recommendedName>
</protein>
<sequence>MSVPTAVASLIPLIRINPTSQTASQASQEASLLEEVAVQYSNTYEFVSSNTPSSRGFGELFDSLVRFRLVQTTWRCSLRPDHLLRVLQCTRLLSRDAVLRQRLLEAGAIKVLCLLFREQAAAHFSGTITSFQIEVLTECASIIKRLAGDDWGLVALTTEEAHLTLLQLLNSTDPAVLQLVLVVLIGFAAHRSHYIHVTSPAALETLLRIITEYDLTYKRLAADLLALLARREAVVGELLALSGLGRLVGQLVPGGDGQLTQSLLRVLCYVAADGGAVVEMYHVGSIPVLMSLVGAAVRELASNPTHNCLPPGRVTELQLAATCLTRLAEHDECAAQIRACNAVTLLGKLLMVQPVKGEDSRANDKASREVLSLKAYVFRALRYLFSVERNRKMFKRLFPPELFAAFIDAGHYNAQLMAYAPLVTQFEELSEKQRLGVSAALDDVSVAREGSGLRSVGGYVILEMLGKGAFGAVYKARKSRGESLVALKELPLSDVGLFGATESEVSAGVGRMCKEVEILSSLSHPNIVQYYESFSSGPYLYIAMELVEGTSLLDHLQGLEQKGRRMPEQDIWQVLIAVVLALNYIHGVKKIVHRDLTPSNIVLGQGAEGLRHTKIADFGLAKRLSSSVVAQSMVGTMPYTCPEIIQQEPYSEKADVWSLGCVTYHMVMLRPPFDGSNPLSVAHKIVEGAYDPPADPPATAGPPYSGQLKRLIGSLMTVDPKKRPSISEVAALVSGQLMASLERAAINEQRMSKALQMERTALQAHRRLGSAREQAAAAAVAAAGGGAAGVSAASPLRVVVGRKASLGMAGLAGAAAAAAAAAGGGLDGAASNGGGGMLVQQSSSPRIADGAPLDRLDSMGSGPGGEAGPGPGSAASASATGGALSSGTLRTVTLATSRLKPVTDPLTLMLTQLHKVMWVEQLPPGLARDHRRRAVESFRRHLFAQGSNAATVKASLAKLLSGASDLVVDAAGRPIDFGSVPLAPGEGDTTTTATALLPAAAANGAVTAGSGAGGGGGGGVVSVVTGLSSDGHLTYEQLSGVLESLLVDRGYYSAGSGMVMVTEAELLDQLPLPNFNATAHVGAHVAAVAAGGGVQGAGEA</sequence>
<gene>
    <name evidence="13" type="ORF">VaNZ11_016793</name>
</gene>
<comment type="caution">
    <text evidence="13">The sequence shown here is derived from an EMBL/GenBank/DDBJ whole genome shotgun (WGS) entry which is preliminary data.</text>
</comment>
<dbReference type="Gene3D" id="1.10.510.10">
    <property type="entry name" value="Transferase(Phosphotransferase) domain 1"/>
    <property type="match status" value="1"/>
</dbReference>
<evidence type="ECO:0000256" key="5">
    <source>
        <dbReference type="ARBA" id="ARBA00022741"/>
    </source>
</evidence>
<feature type="non-terminal residue" evidence="13">
    <location>
        <position position="1100"/>
    </location>
</feature>
<dbReference type="PROSITE" id="PS00109">
    <property type="entry name" value="PROTEIN_KINASE_TYR"/>
    <property type="match status" value="1"/>
</dbReference>
<dbReference type="InterPro" id="IPR008266">
    <property type="entry name" value="Tyr_kinase_AS"/>
</dbReference>
<dbReference type="SUPFAM" id="SSF48371">
    <property type="entry name" value="ARM repeat"/>
    <property type="match status" value="1"/>
</dbReference>
<keyword evidence="4" id="KW-0808">Transferase</keyword>
<feature type="region of interest" description="Disordered" evidence="11">
    <location>
        <begin position="836"/>
        <end position="881"/>
    </location>
</feature>
<proteinExistence type="inferred from homology"/>
<dbReference type="Pfam" id="PF00069">
    <property type="entry name" value="Pkinase"/>
    <property type="match status" value="1"/>
</dbReference>
<evidence type="ECO:0000256" key="9">
    <source>
        <dbReference type="ARBA" id="ARBA00048679"/>
    </source>
</evidence>
<dbReference type="PANTHER" id="PTHR43671">
    <property type="entry name" value="SERINE/THREONINE-PROTEIN KINASE NEK"/>
    <property type="match status" value="1"/>
</dbReference>
<keyword evidence="5 10" id="KW-0547">Nucleotide-binding</keyword>
<feature type="compositionally biased region" description="Gly residues" evidence="11">
    <location>
        <begin position="861"/>
        <end position="871"/>
    </location>
</feature>
<evidence type="ECO:0000256" key="6">
    <source>
        <dbReference type="ARBA" id="ARBA00022777"/>
    </source>
</evidence>
<dbReference type="Proteomes" id="UP001165090">
    <property type="component" value="Unassembled WGS sequence"/>
</dbReference>
<feature type="domain" description="Protein kinase" evidence="12">
    <location>
        <begin position="459"/>
        <end position="741"/>
    </location>
</feature>
<evidence type="ECO:0000256" key="3">
    <source>
        <dbReference type="ARBA" id="ARBA00022527"/>
    </source>
</evidence>
<dbReference type="InterPro" id="IPR017441">
    <property type="entry name" value="Protein_kinase_ATP_BS"/>
</dbReference>
<dbReference type="InterPro" id="IPR000719">
    <property type="entry name" value="Prot_kinase_dom"/>
</dbReference>
<dbReference type="EMBL" id="BSDZ01000116">
    <property type="protein sequence ID" value="GLI71554.1"/>
    <property type="molecule type" value="Genomic_DNA"/>
</dbReference>
<keyword evidence="14" id="KW-1185">Reference proteome</keyword>
<evidence type="ECO:0000256" key="2">
    <source>
        <dbReference type="ARBA" id="ARBA00012513"/>
    </source>
</evidence>
<evidence type="ECO:0000313" key="14">
    <source>
        <dbReference type="Proteomes" id="UP001165090"/>
    </source>
</evidence>
<evidence type="ECO:0000256" key="4">
    <source>
        <dbReference type="ARBA" id="ARBA00022679"/>
    </source>
</evidence>
<keyword evidence="6" id="KW-0418">Kinase</keyword>
<keyword evidence="7 10" id="KW-0067">ATP-binding</keyword>
<dbReference type="InterPro" id="IPR016024">
    <property type="entry name" value="ARM-type_fold"/>
</dbReference>
<dbReference type="InterPro" id="IPR050660">
    <property type="entry name" value="NEK_Ser/Thr_kinase"/>
</dbReference>